<keyword evidence="7" id="KW-0568">Pathogenesis-related protein</keyword>
<dbReference type="InterPro" id="IPR004326">
    <property type="entry name" value="Mlo"/>
</dbReference>
<evidence type="ECO:0000256" key="4">
    <source>
        <dbReference type="ARBA" id="ARBA00022821"/>
    </source>
</evidence>
<accession>A0A5D2DM41</accession>
<name>A0A5D2DM41_GOSDA</name>
<dbReference type="GO" id="GO:0016020">
    <property type="term" value="C:membrane"/>
    <property type="evidence" value="ECO:0007669"/>
    <property type="project" value="UniProtKB-SubCell"/>
</dbReference>
<protein>
    <submittedName>
        <fullName evidence="9">Uncharacterized protein</fullName>
    </submittedName>
</protein>
<evidence type="ECO:0000256" key="3">
    <source>
        <dbReference type="ARBA" id="ARBA00022692"/>
    </source>
</evidence>
<evidence type="ECO:0000313" key="9">
    <source>
        <dbReference type="EMBL" id="TYG82108.1"/>
    </source>
</evidence>
<dbReference type="EMBL" id="CM017701">
    <property type="protein sequence ID" value="TYG82108.1"/>
    <property type="molecule type" value="Genomic_DNA"/>
</dbReference>
<keyword evidence="6 8" id="KW-0472">Membrane</keyword>
<evidence type="ECO:0000256" key="2">
    <source>
        <dbReference type="ARBA" id="ARBA00006574"/>
    </source>
</evidence>
<keyword evidence="3 8" id="KW-0812">Transmembrane</keyword>
<evidence type="ECO:0000256" key="1">
    <source>
        <dbReference type="ARBA" id="ARBA00004141"/>
    </source>
</evidence>
<evidence type="ECO:0000313" key="10">
    <source>
        <dbReference type="Proteomes" id="UP000323506"/>
    </source>
</evidence>
<dbReference type="PANTHER" id="PTHR31942:SF84">
    <property type="entry name" value="MLO-LIKE PROTEIN 12"/>
    <property type="match status" value="1"/>
</dbReference>
<dbReference type="PANTHER" id="PTHR31942">
    <property type="entry name" value="MLO-LIKE PROTEIN 1"/>
    <property type="match status" value="1"/>
</dbReference>
<dbReference type="InterPro" id="IPR036703">
    <property type="entry name" value="MOB_kinase_act_sf"/>
</dbReference>
<keyword evidence="4" id="KW-0611">Plant defense</keyword>
<dbReference type="Proteomes" id="UP000323506">
    <property type="component" value="Chromosome D01"/>
</dbReference>
<evidence type="ECO:0000256" key="7">
    <source>
        <dbReference type="ARBA" id="ARBA00023265"/>
    </source>
</evidence>
<comment type="subcellular location">
    <subcellularLocation>
        <location evidence="1">Membrane</location>
        <topology evidence="1">Multi-pass membrane protein</topology>
    </subcellularLocation>
</comment>
<evidence type="ECO:0000256" key="6">
    <source>
        <dbReference type="ARBA" id="ARBA00023136"/>
    </source>
</evidence>
<dbReference type="GO" id="GO:0006952">
    <property type="term" value="P:defense response"/>
    <property type="evidence" value="ECO:0007669"/>
    <property type="project" value="UniProtKB-KW"/>
</dbReference>
<keyword evidence="10" id="KW-1185">Reference proteome</keyword>
<dbReference type="Gene3D" id="1.20.140.30">
    <property type="entry name" value="MOB kinase activator"/>
    <property type="match status" value="1"/>
</dbReference>
<evidence type="ECO:0000256" key="8">
    <source>
        <dbReference type="SAM" id="Phobius"/>
    </source>
</evidence>
<sequence length="107" mass="12383">MAHLAPENETKFDFQKYIKRSLENDFKVVVGISPIIWFIAVLFLLAYTHAVDFFNQVNLLYGTLTKFCTLENCPTMTAGPNSASCDNKHRSGRSRYWFLMFLHLQSL</sequence>
<feature type="transmembrane region" description="Helical" evidence="8">
    <location>
        <begin position="26"/>
        <end position="47"/>
    </location>
</feature>
<gene>
    <name evidence="9" type="ORF">ES288_D01G060800v1</name>
</gene>
<evidence type="ECO:0000256" key="5">
    <source>
        <dbReference type="ARBA" id="ARBA00022989"/>
    </source>
</evidence>
<reference evidence="9 10" key="1">
    <citation type="submission" date="2019-06" db="EMBL/GenBank/DDBJ databases">
        <title>WGS assembly of Gossypium darwinii.</title>
        <authorList>
            <person name="Chen Z.J."/>
            <person name="Sreedasyam A."/>
            <person name="Ando A."/>
            <person name="Song Q."/>
            <person name="De L."/>
            <person name="Hulse-Kemp A."/>
            <person name="Ding M."/>
            <person name="Ye W."/>
            <person name="Kirkbride R."/>
            <person name="Jenkins J."/>
            <person name="Plott C."/>
            <person name="Lovell J."/>
            <person name="Lin Y.-M."/>
            <person name="Vaughn R."/>
            <person name="Liu B."/>
            <person name="Li W."/>
            <person name="Simpson S."/>
            <person name="Scheffler B."/>
            <person name="Saski C."/>
            <person name="Grover C."/>
            <person name="Hu G."/>
            <person name="Conover J."/>
            <person name="Carlson J."/>
            <person name="Shu S."/>
            <person name="Boston L."/>
            <person name="Williams M."/>
            <person name="Peterson D."/>
            <person name="Mcgee K."/>
            <person name="Jones D."/>
            <person name="Wendel J."/>
            <person name="Stelly D."/>
            <person name="Grimwood J."/>
            <person name="Schmutz J."/>
        </authorList>
    </citation>
    <scope>NUCLEOTIDE SEQUENCE [LARGE SCALE GENOMIC DNA]</scope>
    <source>
        <strain evidence="9">1808015.09</strain>
    </source>
</reference>
<dbReference type="AlphaFoldDB" id="A0A5D2DM41"/>
<dbReference type="Pfam" id="PF03094">
    <property type="entry name" value="Mlo"/>
    <property type="match status" value="1"/>
</dbReference>
<keyword evidence="5 8" id="KW-1133">Transmembrane helix</keyword>
<comment type="similarity">
    <text evidence="2">Belongs to the MLO family.</text>
</comment>
<organism evidence="9 10">
    <name type="scientific">Gossypium darwinii</name>
    <name type="common">Darwin's cotton</name>
    <name type="synonym">Gossypium barbadense var. darwinii</name>
    <dbReference type="NCBI Taxonomy" id="34276"/>
    <lineage>
        <taxon>Eukaryota</taxon>
        <taxon>Viridiplantae</taxon>
        <taxon>Streptophyta</taxon>
        <taxon>Embryophyta</taxon>
        <taxon>Tracheophyta</taxon>
        <taxon>Spermatophyta</taxon>
        <taxon>Magnoliopsida</taxon>
        <taxon>eudicotyledons</taxon>
        <taxon>Gunneridae</taxon>
        <taxon>Pentapetalae</taxon>
        <taxon>rosids</taxon>
        <taxon>malvids</taxon>
        <taxon>Malvales</taxon>
        <taxon>Malvaceae</taxon>
        <taxon>Malvoideae</taxon>
        <taxon>Gossypium</taxon>
    </lineage>
</organism>
<proteinExistence type="inferred from homology"/>
<dbReference type="SUPFAM" id="SSF101152">
    <property type="entry name" value="Mob1/phocein"/>
    <property type="match status" value="1"/>
</dbReference>